<gene>
    <name evidence="9" type="primary">fcl</name>
    <name evidence="11" type="ORF">DI556_03510</name>
</gene>
<dbReference type="UniPathway" id="UPA00128">
    <property type="reaction ID" value="UER00191"/>
</dbReference>
<dbReference type="SUPFAM" id="SSF51735">
    <property type="entry name" value="NAD(P)-binding Rossmann-fold domains"/>
    <property type="match status" value="1"/>
</dbReference>
<dbReference type="GO" id="GO:0042351">
    <property type="term" value="P:'de novo' GDP-L-fucose biosynthetic process"/>
    <property type="evidence" value="ECO:0007669"/>
    <property type="project" value="UniProtKB-UniRule"/>
</dbReference>
<evidence type="ECO:0000313" key="12">
    <source>
        <dbReference type="Proteomes" id="UP000249185"/>
    </source>
</evidence>
<feature type="binding site" evidence="9">
    <location>
        <position position="217"/>
    </location>
    <ligand>
        <name>substrate</name>
    </ligand>
</feature>
<dbReference type="GO" id="GO:0016853">
    <property type="term" value="F:isomerase activity"/>
    <property type="evidence" value="ECO:0007669"/>
    <property type="project" value="UniProtKB-KW"/>
</dbReference>
<dbReference type="FunFam" id="3.40.50.720:FF:000101">
    <property type="entry name" value="GDP-L-fucose synthase"/>
    <property type="match status" value="1"/>
</dbReference>
<feature type="binding site" evidence="9">
    <location>
        <position position="148"/>
    </location>
    <ligand>
        <name>NADP(+)</name>
        <dbReference type="ChEBI" id="CHEBI:58349"/>
    </ligand>
</feature>
<evidence type="ECO:0000256" key="8">
    <source>
        <dbReference type="ARBA" id="ARBA00051935"/>
    </source>
</evidence>
<dbReference type="InterPro" id="IPR001509">
    <property type="entry name" value="Epimerase_deHydtase"/>
</dbReference>
<dbReference type="Gene3D" id="3.40.50.720">
    <property type="entry name" value="NAD(P)-binding Rossmann-like Domain"/>
    <property type="match status" value="1"/>
</dbReference>
<dbReference type="Proteomes" id="UP000249185">
    <property type="component" value="Unassembled WGS sequence"/>
</dbReference>
<sequence>MSEPAPLYDLAGKRVFVAGHRGMVGAALVRRLAREDCAILTAPRPGVDLTRQAEVEAFLARERPDAVFLAAARVGGILANATEPAAFLYENLMIEANVIEAAHRVGVEKLLFLGSSCIYPRMAPQPIPEAALLTGPLEPTNAAYAVAKIAGIKLCEAYRAQHGADFIAAMPTNLYGPGDNFDPGTSHVLPALIRKVQDARAAGVRRITLWGSGAPRREFLHVDDCADALVHLMKHWSSPELVNVGSGEDIAIRDLATLVCRLANWDCVLDFDASKPDGTPRKLLDVSRLRGLGWRPAIPLETGVAAVIDWFAAEAGVRAAAPLP</sequence>
<reference evidence="11 12" key="1">
    <citation type="submission" date="2017-08" db="EMBL/GenBank/DDBJ databases">
        <title>Infants hospitalized years apart are colonized by the same room-sourced microbial strains.</title>
        <authorList>
            <person name="Brooks B."/>
            <person name="Olm M.R."/>
            <person name="Firek B.A."/>
            <person name="Baker R."/>
            <person name="Thomas B.C."/>
            <person name="Morowitz M.J."/>
            <person name="Banfield J.F."/>
        </authorList>
    </citation>
    <scope>NUCLEOTIDE SEQUENCE [LARGE SCALE GENOMIC DNA]</scope>
    <source>
        <strain evidence="11">S2_005_002_R2_34</strain>
    </source>
</reference>
<feature type="site" description="Important for catalytic activity" evidence="9">
    <location>
        <position position="117"/>
    </location>
</feature>
<organism evidence="11 12">
    <name type="scientific">Rhodovulum sulfidophilum</name>
    <name type="common">Rhodobacter sulfidophilus</name>
    <dbReference type="NCBI Taxonomy" id="35806"/>
    <lineage>
        <taxon>Bacteria</taxon>
        <taxon>Pseudomonadati</taxon>
        <taxon>Pseudomonadota</taxon>
        <taxon>Alphaproteobacteria</taxon>
        <taxon>Rhodobacterales</taxon>
        <taxon>Paracoccaceae</taxon>
        <taxon>Rhodovulum</taxon>
    </lineage>
</organism>
<dbReference type="EMBL" id="QFPW01000002">
    <property type="protein sequence ID" value="PZQ51250.1"/>
    <property type="molecule type" value="Genomic_DNA"/>
</dbReference>
<feature type="binding site" evidence="9">
    <location>
        <position position="210"/>
    </location>
    <ligand>
        <name>substrate</name>
    </ligand>
</feature>
<evidence type="ECO:0000256" key="7">
    <source>
        <dbReference type="ARBA" id="ARBA00023268"/>
    </source>
</evidence>
<feature type="binding site" evidence="9">
    <location>
        <position position="277"/>
    </location>
    <ligand>
        <name>substrate</name>
    </ligand>
</feature>
<dbReference type="CDD" id="cd05239">
    <property type="entry name" value="GDP_FS_SDR_e"/>
    <property type="match status" value="1"/>
</dbReference>
<feature type="binding site" evidence="9">
    <location>
        <begin position="171"/>
        <end position="174"/>
    </location>
    <ligand>
        <name>NADP(+)</name>
        <dbReference type="ChEBI" id="CHEBI:58349"/>
    </ligand>
</feature>
<dbReference type="Pfam" id="PF01370">
    <property type="entry name" value="Epimerase"/>
    <property type="match status" value="1"/>
</dbReference>
<dbReference type="Gene3D" id="3.90.25.10">
    <property type="entry name" value="UDP-galactose 4-epimerase, domain 1"/>
    <property type="match status" value="1"/>
</dbReference>
<evidence type="ECO:0000313" key="11">
    <source>
        <dbReference type="EMBL" id="PZQ51250.1"/>
    </source>
</evidence>
<feature type="domain" description="NAD-dependent epimerase/dehydratase" evidence="10">
    <location>
        <begin position="15"/>
        <end position="245"/>
    </location>
</feature>
<dbReference type="PANTHER" id="PTHR43238">
    <property type="entry name" value="GDP-L-FUCOSE SYNTHASE"/>
    <property type="match status" value="1"/>
</dbReference>
<feature type="site" description="Important for catalytic activity" evidence="9">
    <location>
        <position position="115"/>
    </location>
</feature>
<evidence type="ECO:0000256" key="3">
    <source>
        <dbReference type="ARBA" id="ARBA00012371"/>
    </source>
</evidence>
<evidence type="ECO:0000256" key="2">
    <source>
        <dbReference type="ARBA" id="ARBA00005959"/>
    </source>
</evidence>
<dbReference type="InterPro" id="IPR028614">
    <property type="entry name" value="GDP_fucose/colitose_synth"/>
</dbReference>
<evidence type="ECO:0000256" key="5">
    <source>
        <dbReference type="ARBA" id="ARBA00023002"/>
    </source>
</evidence>
<dbReference type="GO" id="GO:0070401">
    <property type="term" value="F:NADP+ binding"/>
    <property type="evidence" value="ECO:0007669"/>
    <property type="project" value="UniProtKB-UniRule"/>
</dbReference>
<keyword evidence="4 9" id="KW-0521">NADP</keyword>
<feature type="binding site" evidence="9">
    <location>
        <begin position="19"/>
        <end position="25"/>
    </location>
    <ligand>
        <name>NADP(+)</name>
        <dbReference type="ChEBI" id="CHEBI:58349"/>
    </ligand>
</feature>
<dbReference type="EC" id="1.1.1.271" evidence="3 9"/>
<evidence type="ECO:0000259" key="10">
    <source>
        <dbReference type="Pfam" id="PF01370"/>
    </source>
</evidence>
<dbReference type="GO" id="GO:0050577">
    <property type="term" value="F:GDP-L-fucose synthase activity"/>
    <property type="evidence" value="ECO:0007669"/>
    <property type="project" value="UniProtKB-UniRule"/>
</dbReference>
<keyword evidence="7 9" id="KW-0511">Multifunctional enzyme</keyword>
<dbReference type="AlphaFoldDB" id="A0A2W5QIA9"/>
<dbReference type="InterPro" id="IPR036291">
    <property type="entry name" value="NAD(P)-bd_dom_sf"/>
</dbReference>
<proteinExistence type="inferred from homology"/>
<evidence type="ECO:0000256" key="6">
    <source>
        <dbReference type="ARBA" id="ARBA00023235"/>
    </source>
</evidence>
<dbReference type="PANTHER" id="PTHR43238:SF1">
    <property type="entry name" value="GDP-L-FUCOSE SYNTHASE"/>
    <property type="match status" value="1"/>
</dbReference>
<feature type="active site" description="Proton donor/acceptor" evidence="9">
    <location>
        <position position="144"/>
    </location>
</feature>
<evidence type="ECO:0000256" key="1">
    <source>
        <dbReference type="ARBA" id="ARBA00004883"/>
    </source>
</evidence>
<accession>A0A2W5QIA9</accession>
<evidence type="ECO:0000256" key="9">
    <source>
        <dbReference type="HAMAP-Rule" id="MF_00956"/>
    </source>
</evidence>
<dbReference type="HAMAP" id="MF_00956">
    <property type="entry name" value="GDP_fucose_synth"/>
    <property type="match status" value="1"/>
</dbReference>
<comment type="caution">
    <text evidence="11">The sequence shown here is derived from an EMBL/GenBank/DDBJ whole genome shotgun (WGS) entry which is preliminary data.</text>
</comment>
<comment type="function">
    <text evidence="9">Catalyzes the two-step NADP-dependent conversion of GDP-4-dehydro-6-deoxy-D-mannose to GDP-fucose, involving an epimerase and a reductase reaction.</text>
</comment>
<evidence type="ECO:0000256" key="4">
    <source>
        <dbReference type="ARBA" id="ARBA00022857"/>
    </source>
</evidence>
<keyword evidence="6 9" id="KW-0413">Isomerase</keyword>
<feature type="binding site" evidence="9">
    <location>
        <position position="195"/>
    </location>
    <ligand>
        <name>substrate</name>
    </ligand>
</feature>
<feature type="binding site" evidence="9">
    <location>
        <begin position="113"/>
        <end position="116"/>
    </location>
    <ligand>
        <name>NADP(+)</name>
        <dbReference type="ChEBI" id="CHEBI:58349"/>
    </ligand>
</feature>
<comment type="pathway">
    <text evidence="1 9">Nucleotide-sugar biosynthesis; GDP-L-fucose biosynthesis via de novo pathway; GDP-L-fucose from GDP-alpha-D-mannose: step 2/2.</text>
</comment>
<name>A0A2W5QIA9_RHOSU</name>
<feature type="binding site" evidence="9">
    <location>
        <position position="187"/>
    </location>
    <ligand>
        <name>NADP(+)</name>
        <dbReference type="ChEBI" id="CHEBI:58349"/>
    </ligand>
</feature>
<comment type="similarity">
    <text evidence="2 9">Belongs to the NAD(P)-dependent epimerase/dehydratase family. Fucose synthase subfamily.</text>
</comment>
<comment type="catalytic activity">
    <reaction evidence="8 9">
        <text>GDP-beta-L-fucose + NADP(+) = GDP-4-dehydro-alpha-D-rhamnose + NADPH + H(+)</text>
        <dbReference type="Rhea" id="RHEA:18885"/>
        <dbReference type="ChEBI" id="CHEBI:15378"/>
        <dbReference type="ChEBI" id="CHEBI:57273"/>
        <dbReference type="ChEBI" id="CHEBI:57783"/>
        <dbReference type="ChEBI" id="CHEBI:57964"/>
        <dbReference type="ChEBI" id="CHEBI:58349"/>
        <dbReference type="EC" id="1.1.1.271"/>
    </reaction>
</comment>
<keyword evidence="5 9" id="KW-0560">Oxidoreductase</keyword>
<protein>
    <recommendedName>
        <fullName evidence="3 9">GDP-L-fucose synthase</fullName>
        <ecNumber evidence="3 9">1.1.1.271</ecNumber>
    </recommendedName>
    <alternativeName>
        <fullName evidence="9">GDP-4-keto-6-deoxy-D-mannose-3,5-epimerase-4-reductase</fullName>
    </alternativeName>
</protein>